<dbReference type="eggNOG" id="COG4995">
    <property type="taxonomic scope" value="Bacteria"/>
</dbReference>
<feature type="region of interest" description="Disordered" evidence="1">
    <location>
        <begin position="311"/>
        <end position="343"/>
    </location>
</feature>
<feature type="region of interest" description="Disordered" evidence="1">
    <location>
        <begin position="1"/>
        <end position="80"/>
    </location>
</feature>
<feature type="region of interest" description="Disordered" evidence="1">
    <location>
        <begin position="595"/>
        <end position="719"/>
    </location>
</feature>
<dbReference type="EMBL" id="CM000913">
    <property type="protein sequence ID" value="EFG05104.1"/>
    <property type="molecule type" value="Genomic_DNA"/>
</dbReference>
<organism evidence="3 4">
    <name type="scientific">Streptomyces clavuligerus</name>
    <dbReference type="NCBI Taxonomy" id="1901"/>
    <lineage>
        <taxon>Bacteria</taxon>
        <taxon>Bacillati</taxon>
        <taxon>Actinomycetota</taxon>
        <taxon>Actinomycetes</taxon>
        <taxon>Kitasatosporales</taxon>
        <taxon>Streptomycetaceae</taxon>
        <taxon>Streptomyces</taxon>
    </lineage>
</organism>
<feature type="compositionally biased region" description="Basic and acidic residues" evidence="1">
    <location>
        <begin position="604"/>
        <end position="620"/>
    </location>
</feature>
<feature type="compositionally biased region" description="Low complexity" evidence="1">
    <location>
        <begin position="662"/>
        <end position="689"/>
    </location>
</feature>
<evidence type="ECO:0000313" key="4">
    <source>
        <dbReference type="Proteomes" id="UP000002357"/>
    </source>
</evidence>
<feature type="region of interest" description="Disordered" evidence="1">
    <location>
        <begin position="1341"/>
        <end position="1361"/>
    </location>
</feature>
<dbReference type="Proteomes" id="UP000002357">
    <property type="component" value="Chromosome"/>
</dbReference>
<protein>
    <submittedName>
        <fullName evidence="3">Sporozoite_P67 domain-containing protein</fullName>
    </submittedName>
</protein>
<evidence type="ECO:0000259" key="2">
    <source>
        <dbReference type="Pfam" id="PF12770"/>
    </source>
</evidence>
<feature type="compositionally biased region" description="Gly residues" evidence="1">
    <location>
        <begin position="60"/>
        <end position="80"/>
    </location>
</feature>
<gene>
    <name evidence="3" type="ORF">SCLAV_0028</name>
</gene>
<feature type="non-terminal residue" evidence="3">
    <location>
        <position position="1"/>
    </location>
</feature>
<dbReference type="InterPro" id="IPR024983">
    <property type="entry name" value="CHAT_dom"/>
</dbReference>
<reference evidence="3 4" key="1">
    <citation type="journal article" date="2010" name="Genome Biol. Evol.">
        <title>The sequence of a 1.8-mb bacterial linear plasmid reveals a rich evolutionary reservoir of secondary metabolic pathways.</title>
        <authorList>
            <person name="Medema M.H."/>
            <person name="Trefzer A."/>
            <person name="Kovalchuk A."/>
            <person name="van den Berg M."/>
            <person name="Mueller U."/>
            <person name="Heijne W."/>
            <person name="Wu L."/>
            <person name="Alam M.T."/>
            <person name="Ronning C.M."/>
            <person name="Nierman W.C."/>
            <person name="Bovenberg R.A.L."/>
            <person name="Breitling R."/>
            <person name="Takano E."/>
        </authorList>
    </citation>
    <scope>NUCLEOTIDE SEQUENCE [LARGE SCALE GENOMIC DNA]</scope>
    <source>
        <strain evidence="4">ATCC 27064 / DSM 738 / JCM 4710 / NBRC 13307 / NCIMB 12785 / NRRL 3585 / VKM Ac-602</strain>
    </source>
</reference>
<dbReference type="Pfam" id="PF12770">
    <property type="entry name" value="CHAT"/>
    <property type="match status" value="1"/>
</dbReference>
<feature type="compositionally biased region" description="Low complexity" evidence="1">
    <location>
        <begin position="1350"/>
        <end position="1361"/>
    </location>
</feature>
<proteinExistence type="predicted"/>
<dbReference type="STRING" id="1901.BB341_27580"/>
<evidence type="ECO:0000256" key="1">
    <source>
        <dbReference type="SAM" id="MobiDB-lite"/>
    </source>
</evidence>
<feature type="compositionally biased region" description="Gly residues" evidence="1">
    <location>
        <begin position="644"/>
        <end position="661"/>
    </location>
</feature>
<feature type="region of interest" description="Disordered" evidence="1">
    <location>
        <begin position="535"/>
        <end position="554"/>
    </location>
</feature>
<feature type="compositionally biased region" description="Basic and acidic residues" evidence="1">
    <location>
        <begin position="537"/>
        <end position="554"/>
    </location>
</feature>
<evidence type="ECO:0000313" key="3">
    <source>
        <dbReference type="EMBL" id="EFG05104.1"/>
    </source>
</evidence>
<keyword evidence="4" id="KW-1185">Reference proteome</keyword>
<feature type="domain" description="CHAT" evidence="2">
    <location>
        <begin position="1003"/>
        <end position="1343"/>
    </location>
</feature>
<sequence>RRLTRHVSGPRGHGPGRLRKGCPGRGPAASAGRFPGASRGCSVRGLPRRRAPALASYGGADRGPGEAGGARMGGDSGTENGGLQGVRAWARDVADRADALLPGTAAERPHIARLPPVLAELAEVARFLTDTPEDLPLRAALEYRRGALLTLRGSGPAALPGDLEEAERLLRAARTVLRERPGMDGPRAALYQFMAMRDRPGLDGRPVDSASVLDWALSEGAGGFDDRAGELASLLMESVPAMSGDLSGLLSDAEREQLDATAAMMSGALKARTIEDLDRPDLLGKLPEGHPFRDGIPEVVRALFAGVDIGAESDAPADGGEPSADSTDSTDSTDGPDRSAPERTEAVLASALSLYTTLDSGAAASAEVRKLLAKVDGQLRQGVPGAETEGLLATFTSVWSKATRAMSEGSPDALDEAIGVLRGTLGALSADDPFVPALRQLQSVLLQLATDVGGSIQDAEMGRSLVDQPSAEATAAQFPQARLVGLKHSLDRAVASRDIPALARLIDELESLPPMPAPMAAIRPTLLGQALLSHGRFTQDRRQQREGLRKLREGIDSAESAAPLLRPLMKDARIALSAAEAELEADPDILRRTLAQADDAAAPPRRERGHTGEPRGDGARQDAVSPKGAAPSGGTGTSTPPRGTGTGAPSGRGAPGGGPPSGTGTPVDGDTPAASGSGASGGAVAPSGTGAPGGGPPSGRGTPDGPAEESARRTGPSSWVIGTGHVLLYGQTRDPDDLDRAVEELERARAAARPAGLDREASQALWRLATAYQSRWALGSDLHAATRAAMESLRATAASVLLQSGAEHGLRVAREGTARTLVAAGWAASSGWVSEAVSVLEFGRAMVLHAAAASADLPELLVRRGHSELADAWRARPVSPRDPADLAGLPSTLRRRVLEALGHHGDEGGPFTAPTVEELRTAVATVDADALVYLLPPERGRPGHALVIGPDVEAGVLILPQLADDRTLDAYLDAAAARSQRSPDTPAEVWRGVERTWEEALEALCDWAWQAMGPLLRGLGERIAANPDRRTGRPGGARLILVPCGRLGVVPWHAARFQRAPGGAHSHLCSLAHITYAASGAQFLRAVSRAARPADSAPVLIADPRMDLVGAEEEIVALHRSCYPGATLYGEFCDTPVTSAGAGTPAEVLSLLSPGSGTDASAPLSLLHVASHAWAGVHPTVSALALALPEGAEEPPFGQGGPDTPPDPGMLTVSDLLDGAEDTGERAADGPLVVLSACETDLSQRDHDEALTLATAFIARGARDVVGSRWTVPDGASSVLMAVFHHLLTVDGLAPPDALRGAQLWMLDPDRRPPSSLRGELLRQASRPELARIAAWAGFIHQGHPGNNGPRSRPARTAAAP</sequence>
<accession>E2Q5U4</accession>
<name>E2Q5U4_STRCL</name>